<feature type="transmembrane region" description="Helical" evidence="11">
    <location>
        <begin position="161"/>
        <end position="185"/>
    </location>
</feature>
<dbReference type="Gene3D" id="1.20.1530.20">
    <property type="match status" value="1"/>
</dbReference>
<comment type="similarity">
    <text evidence="2">Belongs to the monovalent cation:proton antiporter 2 (CPA2) transporter (TC 2.A.37) family.</text>
</comment>
<gene>
    <name evidence="13" type="ORF">C7P63_08295</name>
</gene>
<keyword evidence="4" id="KW-0050">Antiport</keyword>
<evidence type="ECO:0000256" key="10">
    <source>
        <dbReference type="ARBA" id="ARBA00023201"/>
    </source>
</evidence>
<sequence length="417" mass="44830">MLALLFGLKFNRRGTCSLNILLTLGLIILCTKLADSFAIKVGLPAVVGSLLVGILLGPAMLGVIEESQLIHLFSEIGVILLMFLAGLESDLQTLKKFFKPSLLVGLLGVGVPFVVFTSFSKLFGYDTGAALFIGLIFGATSLSITIQVLKELHFVRTKEGSVIIGSAILDDIIVIILLNLVLTSIGPTSTSIVSILGLLGKNLLFFVLIYLFNRFVLPLLLKGLKKVKAPEKNTAFALAFAFILSYFAQMIGMSDIIGAFFAGLMLSQTKIAHQVERKIESTTLAIFAPVFFVSIGLNLNFKGMGNQIVFIVVFSILAVLTKFLGGYLGGRLNGFNRESSSIIGTSLISRGEMALILVSLGLSKNLITQEVYGAIVLVVIVSTIVAPILLKKQIMKQQETTERIPEAHPEASVESGS</sequence>
<keyword evidence="6 11" id="KW-1133">Transmembrane helix</keyword>
<protein>
    <submittedName>
        <fullName evidence="13">Sodium:proton antiporter</fullName>
    </submittedName>
</protein>
<feature type="transmembrane region" description="Helical" evidence="11">
    <location>
        <begin position="191"/>
        <end position="213"/>
    </location>
</feature>
<dbReference type="InterPro" id="IPR006153">
    <property type="entry name" value="Cation/H_exchanger_TM"/>
</dbReference>
<keyword evidence="14" id="KW-1185">Reference proteome</keyword>
<evidence type="ECO:0000256" key="5">
    <source>
        <dbReference type="ARBA" id="ARBA00022692"/>
    </source>
</evidence>
<evidence type="ECO:0000313" key="13">
    <source>
        <dbReference type="EMBL" id="RST88813.1"/>
    </source>
</evidence>
<keyword evidence="9 11" id="KW-0472">Membrane</keyword>
<feature type="transmembrane region" description="Helical" evidence="11">
    <location>
        <begin position="12"/>
        <end position="31"/>
    </location>
</feature>
<keyword evidence="7" id="KW-0915">Sodium</keyword>
<evidence type="ECO:0000256" key="1">
    <source>
        <dbReference type="ARBA" id="ARBA00004141"/>
    </source>
</evidence>
<dbReference type="Pfam" id="PF00999">
    <property type="entry name" value="Na_H_Exchanger"/>
    <property type="match status" value="1"/>
</dbReference>
<evidence type="ECO:0000256" key="8">
    <source>
        <dbReference type="ARBA" id="ARBA00023065"/>
    </source>
</evidence>
<feature type="transmembrane region" description="Helical" evidence="11">
    <location>
        <begin position="234"/>
        <end position="262"/>
    </location>
</feature>
<feature type="transmembrane region" description="Helical" evidence="11">
    <location>
        <begin position="129"/>
        <end position="149"/>
    </location>
</feature>
<feature type="transmembrane region" description="Helical" evidence="11">
    <location>
        <begin position="101"/>
        <end position="123"/>
    </location>
</feature>
<evidence type="ECO:0000256" key="4">
    <source>
        <dbReference type="ARBA" id="ARBA00022449"/>
    </source>
</evidence>
<dbReference type="GO" id="GO:1902600">
    <property type="term" value="P:proton transmembrane transport"/>
    <property type="evidence" value="ECO:0007669"/>
    <property type="project" value="InterPro"/>
</dbReference>
<evidence type="ECO:0000256" key="2">
    <source>
        <dbReference type="ARBA" id="ARBA00005551"/>
    </source>
</evidence>
<dbReference type="OrthoDB" id="9793589at2"/>
<evidence type="ECO:0000256" key="11">
    <source>
        <dbReference type="SAM" id="Phobius"/>
    </source>
</evidence>
<comment type="subcellular location">
    <subcellularLocation>
        <location evidence="1">Membrane</location>
        <topology evidence="1">Multi-pass membrane protein</topology>
    </subcellularLocation>
</comment>
<keyword evidence="3" id="KW-0813">Transport</keyword>
<evidence type="ECO:0000256" key="7">
    <source>
        <dbReference type="ARBA" id="ARBA00023053"/>
    </source>
</evidence>
<dbReference type="AlphaFoldDB" id="A0A429Z550"/>
<feature type="transmembrane region" description="Helical" evidence="11">
    <location>
        <begin position="282"/>
        <end position="301"/>
    </location>
</feature>
<evidence type="ECO:0000256" key="9">
    <source>
        <dbReference type="ARBA" id="ARBA00023136"/>
    </source>
</evidence>
<keyword evidence="10" id="KW-0739">Sodium transport</keyword>
<evidence type="ECO:0000256" key="6">
    <source>
        <dbReference type="ARBA" id="ARBA00022989"/>
    </source>
</evidence>
<feature type="transmembrane region" description="Helical" evidence="11">
    <location>
        <begin position="43"/>
        <end position="64"/>
    </location>
</feature>
<name>A0A429Z550_9ENTE</name>
<keyword evidence="8" id="KW-0406">Ion transport</keyword>
<evidence type="ECO:0000256" key="3">
    <source>
        <dbReference type="ARBA" id="ARBA00022448"/>
    </source>
</evidence>
<evidence type="ECO:0000259" key="12">
    <source>
        <dbReference type="Pfam" id="PF00999"/>
    </source>
</evidence>
<dbReference type="EMBL" id="PXZH01000005">
    <property type="protein sequence ID" value="RST88813.1"/>
    <property type="molecule type" value="Genomic_DNA"/>
</dbReference>
<feature type="transmembrane region" description="Helical" evidence="11">
    <location>
        <begin position="371"/>
        <end position="390"/>
    </location>
</feature>
<keyword evidence="5 11" id="KW-0812">Transmembrane</keyword>
<dbReference type="GO" id="GO:0015297">
    <property type="term" value="F:antiporter activity"/>
    <property type="evidence" value="ECO:0007669"/>
    <property type="project" value="UniProtKB-KW"/>
</dbReference>
<evidence type="ECO:0000313" key="14">
    <source>
        <dbReference type="Proteomes" id="UP000277864"/>
    </source>
</evidence>
<dbReference type="Proteomes" id="UP000277864">
    <property type="component" value="Unassembled WGS sequence"/>
</dbReference>
<dbReference type="PANTHER" id="PTHR43562">
    <property type="entry name" value="NAPA-TYPE SODIUM/HYDROGEN ANTIPORTER"/>
    <property type="match status" value="1"/>
</dbReference>
<organism evidence="13 14">
    <name type="scientific">Vagococcus humatus</name>
    <dbReference type="NCBI Taxonomy" id="1889241"/>
    <lineage>
        <taxon>Bacteria</taxon>
        <taxon>Bacillati</taxon>
        <taxon>Bacillota</taxon>
        <taxon>Bacilli</taxon>
        <taxon>Lactobacillales</taxon>
        <taxon>Enterococcaceae</taxon>
        <taxon>Vagococcus</taxon>
    </lineage>
</organism>
<dbReference type="GO" id="GO:0016020">
    <property type="term" value="C:membrane"/>
    <property type="evidence" value="ECO:0007669"/>
    <property type="project" value="UniProtKB-SubCell"/>
</dbReference>
<feature type="transmembrane region" description="Helical" evidence="11">
    <location>
        <begin position="308"/>
        <end position="328"/>
    </location>
</feature>
<dbReference type="PANTHER" id="PTHR43562:SF3">
    <property type="entry name" value="SODIUM ION_PROTON EXCHANGER (EUROFUNG)"/>
    <property type="match status" value="1"/>
</dbReference>
<dbReference type="GO" id="GO:0006814">
    <property type="term" value="P:sodium ion transport"/>
    <property type="evidence" value="ECO:0007669"/>
    <property type="project" value="UniProtKB-KW"/>
</dbReference>
<proteinExistence type="inferred from homology"/>
<reference evidence="13 14" key="1">
    <citation type="submission" date="2018-03" db="EMBL/GenBank/DDBJ databases">
        <authorList>
            <person name="Gulvik C.A."/>
        </authorList>
    </citation>
    <scope>NUCLEOTIDE SEQUENCE [LARGE SCALE GENOMIC DNA]</scope>
    <source>
        <strain evidence="13 14">JCM 31581</strain>
    </source>
</reference>
<accession>A0A429Z550</accession>
<feature type="transmembrane region" description="Helical" evidence="11">
    <location>
        <begin position="70"/>
        <end position="89"/>
    </location>
</feature>
<dbReference type="InterPro" id="IPR038770">
    <property type="entry name" value="Na+/solute_symporter_sf"/>
</dbReference>
<comment type="caution">
    <text evidence="13">The sequence shown here is derived from an EMBL/GenBank/DDBJ whole genome shotgun (WGS) entry which is preliminary data.</text>
</comment>
<feature type="domain" description="Cation/H+ exchanger transmembrane" evidence="12">
    <location>
        <begin position="27"/>
        <end position="391"/>
    </location>
</feature>